<gene>
    <name evidence="2" type="ORF">HanXRQr2_Chr12g0522611</name>
</gene>
<proteinExistence type="predicted"/>
<accession>A0A9K3ENI2</accession>
<evidence type="ECO:0000259" key="1">
    <source>
        <dbReference type="Pfam" id="PF12776"/>
    </source>
</evidence>
<dbReference type="Gramene" id="mRNA:HanXRQr2_Chr12g0522611">
    <property type="protein sequence ID" value="mRNA:HanXRQr2_Chr12g0522611"/>
    <property type="gene ID" value="HanXRQr2_Chr12g0522611"/>
</dbReference>
<dbReference type="InterPro" id="IPR024752">
    <property type="entry name" value="Myb/SANT-like_dom"/>
</dbReference>
<organism evidence="2 3">
    <name type="scientific">Helianthus annuus</name>
    <name type="common">Common sunflower</name>
    <dbReference type="NCBI Taxonomy" id="4232"/>
    <lineage>
        <taxon>Eukaryota</taxon>
        <taxon>Viridiplantae</taxon>
        <taxon>Streptophyta</taxon>
        <taxon>Embryophyta</taxon>
        <taxon>Tracheophyta</taxon>
        <taxon>Spermatophyta</taxon>
        <taxon>Magnoliopsida</taxon>
        <taxon>eudicotyledons</taxon>
        <taxon>Gunneridae</taxon>
        <taxon>Pentapetalae</taxon>
        <taxon>asterids</taxon>
        <taxon>campanulids</taxon>
        <taxon>Asterales</taxon>
        <taxon>Asteraceae</taxon>
        <taxon>Asteroideae</taxon>
        <taxon>Heliantheae alliance</taxon>
        <taxon>Heliantheae</taxon>
        <taxon>Helianthus</taxon>
    </lineage>
</organism>
<keyword evidence="3" id="KW-1185">Reference proteome</keyword>
<dbReference type="Pfam" id="PF12776">
    <property type="entry name" value="Myb_DNA-bind_3"/>
    <property type="match status" value="1"/>
</dbReference>
<comment type="caution">
    <text evidence="2">The sequence shown here is derived from an EMBL/GenBank/DDBJ whole genome shotgun (WGS) entry which is preliminary data.</text>
</comment>
<dbReference type="PANTHER" id="PTHR46929">
    <property type="entry name" value="EXPRESSED PROTEIN"/>
    <property type="match status" value="1"/>
</dbReference>
<dbReference type="Proteomes" id="UP000215914">
    <property type="component" value="Unassembled WGS sequence"/>
</dbReference>
<dbReference type="PANTHER" id="PTHR46929:SF4">
    <property type="entry name" value="MYB_SANT-LIKE DOMAIN-CONTAINING PROTEIN"/>
    <property type="match status" value="1"/>
</dbReference>
<dbReference type="OrthoDB" id="1616281at2759"/>
<dbReference type="EMBL" id="MNCJ02000327">
    <property type="protein sequence ID" value="KAF5776288.1"/>
    <property type="molecule type" value="Genomic_DNA"/>
</dbReference>
<reference evidence="2" key="2">
    <citation type="submission" date="2020-06" db="EMBL/GenBank/DDBJ databases">
        <title>Helianthus annuus Genome sequencing and assembly Release 2.</title>
        <authorList>
            <person name="Gouzy J."/>
            <person name="Langlade N."/>
            <person name="Munos S."/>
        </authorList>
    </citation>
    <scope>NUCLEOTIDE SEQUENCE</scope>
    <source>
        <tissue evidence="2">Leaves</tissue>
    </source>
</reference>
<evidence type="ECO:0000313" key="2">
    <source>
        <dbReference type="EMBL" id="KAF5776288.1"/>
    </source>
</evidence>
<evidence type="ECO:0000313" key="3">
    <source>
        <dbReference type="Proteomes" id="UP000215914"/>
    </source>
</evidence>
<reference evidence="2" key="1">
    <citation type="journal article" date="2017" name="Nature">
        <title>The sunflower genome provides insights into oil metabolism, flowering and Asterid evolution.</title>
        <authorList>
            <person name="Badouin H."/>
            <person name="Gouzy J."/>
            <person name="Grassa C.J."/>
            <person name="Murat F."/>
            <person name="Staton S.E."/>
            <person name="Cottret L."/>
            <person name="Lelandais-Briere C."/>
            <person name="Owens G.L."/>
            <person name="Carrere S."/>
            <person name="Mayjonade B."/>
            <person name="Legrand L."/>
            <person name="Gill N."/>
            <person name="Kane N.C."/>
            <person name="Bowers J.E."/>
            <person name="Hubner S."/>
            <person name="Bellec A."/>
            <person name="Berard A."/>
            <person name="Berges H."/>
            <person name="Blanchet N."/>
            <person name="Boniface M.C."/>
            <person name="Brunel D."/>
            <person name="Catrice O."/>
            <person name="Chaidir N."/>
            <person name="Claudel C."/>
            <person name="Donnadieu C."/>
            <person name="Faraut T."/>
            <person name="Fievet G."/>
            <person name="Helmstetter N."/>
            <person name="King M."/>
            <person name="Knapp S.J."/>
            <person name="Lai Z."/>
            <person name="Le Paslier M.C."/>
            <person name="Lippi Y."/>
            <person name="Lorenzon L."/>
            <person name="Mandel J.R."/>
            <person name="Marage G."/>
            <person name="Marchand G."/>
            <person name="Marquand E."/>
            <person name="Bret-Mestries E."/>
            <person name="Morien E."/>
            <person name="Nambeesan S."/>
            <person name="Nguyen T."/>
            <person name="Pegot-Espagnet P."/>
            <person name="Pouilly N."/>
            <person name="Raftis F."/>
            <person name="Sallet E."/>
            <person name="Schiex T."/>
            <person name="Thomas J."/>
            <person name="Vandecasteele C."/>
            <person name="Vares D."/>
            <person name="Vear F."/>
            <person name="Vautrin S."/>
            <person name="Crespi M."/>
            <person name="Mangin B."/>
            <person name="Burke J.M."/>
            <person name="Salse J."/>
            <person name="Munos S."/>
            <person name="Vincourt P."/>
            <person name="Rieseberg L.H."/>
            <person name="Langlade N.B."/>
        </authorList>
    </citation>
    <scope>NUCLEOTIDE SEQUENCE</scope>
    <source>
        <tissue evidence="2">Leaves</tissue>
    </source>
</reference>
<name>A0A9K3ENI2_HELAN</name>
<protein>
    <submittedName>
        <fullName evidence="2">Myb/SANT-like domain-containing protein</fullName>
    </submittedName>
</protein>
<dbReference type="AlphaFoldDB" id="A0A9K3ENI2"/>
<sequence length="311" mass="35969">MGKHKHEANGKKEQLKWTENMDNFFIQAMIAQQENGNRVNGNFTTHAYNNMVAELRTKLQMDFTKNHLKNRLKTLKEHFSQWYDMFHGTSLSGFTWNSSTQLIEAEEEVWDKLIESKPDAAAWKTKKVSNFNKMLELFSKDRATGAHAVTAKERNAQLQKNDNINADTNLDMEDFLAANDVTLESQYNIDDDIQLVDCTEQSSSEKKIKNRKRKLGQEAEDFTSKLIKSLDDVALAIREGNKILERVYHREYTGDEIYKELEPMGLEPHEMPMAFNYLVENQAKARSVFTCPVHIRLSILKCMMGLSYKAI</sequence>
<feature type="domain" description="Myb/SANT-like" evidence="1">
    <location>
        <begin position="16"/>
        <end position="112"/>
    </location>
</feature>